<dbReference type="Proteomes" id="UP000323454">
    <property type="component" value="Unassembled WGS sequence"/>
</dbReference>
<organism evidence="1 2">
    <name type="scientific">Solihabitans fulvus</name>
    <dbReference type="NCBI Taxonomy" id="1892852"/>
    <lineage>
        <taxon>Bacteria</taxon>
        <taxon>Bacillati</taxon>
        <taxon>Actinomycetota</taxon>
        <taxon>Actinomycetes</taxon>
        <taxon>Pseudonocardiales</taxon>
        <taxon>Pseudonocardiaceae</taxon>
        <taxon>Solihabitans</taxon>
    </lineage>
</organism>
<reference evidence="1 2" key="2">
    <citation type="submission" date="2019-09" db="EMBL/GenBank/DDBJ databases">
        <authorList>
            <person name="Jin C."/>
        </authorList>
    </citation>
    <scope>NUCLEOTIDE SEQUENCE [LARGE SCALE GENOMIC DNA]</scope>
    <source>
        <strain evidence="1 2">AN110305</strain>
    </source>
</reference>
<dbReference type="OrthoDB" id="3375894at2"/>
<protein>
    <submittedName>
        <fullName evidence="1">Uncharacterized protein</fullName>
    </submittedName>
</protein>
<evidence type="ECO:0000313" key="2">
    <source>
        <dbReference type="Proteomes" id="UP000323454"/>
    </source>
</evidence>
<name>A0A5B2WXK9_9PSEU</name>
<accession>A0A5B2WXK9</accession>
<sequence length="401" mass="43383">MMTQDEVDLVLTRLSADCDAMTAALVDLEDHPGRRLLDGAQLSGVTLARWTAAKAQSARLWEDFERYRSILDRARQVRARRGRPGNPELTELTELLTGRVVERSTAAIPLPQRALTGPATRTERVTLPELVELMTSSYHEVAEVVADSEAIWSAFARRLDRAEDTARAARALADSLGLPDRLAAVSAELADTRLLAFSDPLSLATNTHQPDFCRVTRVEDDLAAAHTELRSLARLREDLAGQLARATAAVRKVATAEADAEAARAETEARIGAPRPIRLASALPALRRQLDLAARSGDRHDWPGAAEHLAGLAGAAGAALDRAASAKDSATALLDRRAELRGRLDAYRAKAARLGFAEDADLSSLHAEARALLWTAPCDLPAATRALNRYQKTLADKGLQR</sequence>
<keyword evidence="2" id="KW-1185">Reference proteome</keyword>
<reference evidence="1 2" key="1">
    <citation type="submission" date="2019-09" db="EMBL/GenBank/DDBJ databases">
        <title>Goodfellowia gen. nov., a new genus of the Pseudonocardineae related to Actinoalloteichus, containing Goodfellowia coeruleoviolacea gen. nov., comb. nov. gen. nov., comb. nov.</title>
        <authorList>
            <person name="Labeda D."/>
        </authorList>
    </citation>
    <scope>NUCLEOTIDE SEQUENCE [LARGE SCALE GENOMIC DNA]</scope>
    <source>
        <strain evidence="1 2">AN110305</strain>
    </source>
</reference>
<comment type="caution">
    <text evidence="1">The sequence shown here is derived from an EMBL/GenBank/DDBJ whole genome shotgun (WGS) entry which is preliminary data.</text>
</comment>
<evidence type="ECO:0000313" key="1">
    <source>
        <dbReference type="EMBL" id="KAA2255216.1"/>
    </source>
</evidence>
<gene>
    <name evidence="1" type="ORF">F0L68_28760</name>
</gene>
<proteinExistence type="predicted"/>
<dbReference type="AlphaFoldDB" id="A0A5B2WXK9"/>
<dbReference type="RefSeq" id="WP_149852970.1">
    <property type="nucleotide sequence ID" value="NZ_VUOB01000058.1"/>
</dbReference>
<dbReference type="EMBL" id="VUOB01000058">
    <property type="protein sequence ID" value="KAA2255216.1"/>
    <property type="molecule type" value="Genomic_DNA"/>
</dbReference>